<dbReference type="Gene3D" id="3.30.450.40">
    <property type="match status" value="1"/>
</dbReference>
<dbReference type="InterPro" id="IPR008266">
    <property type="entry name" value="Tyr_kinase_AS"/>
</dbReference>
<dbReference type="OrthoDB" id="568071at2759"/>
<dbReference type="InterPro" id="IPR003018">
    <property type="entry name" value="GAF"/>
</dbReference>
<dbReference type="GO" id="GO:0005524">
    <property type="term" value="F:ATP binding"/>
    <property type="evidence" value="ECO:0007669"/>
    <property type="project" value="UniProtKB-UniRule"/>
</dbReference>
<dbReference type="Gene3D" id="3.30.200.20">
    <property type="entry name" value="Phosphorylase Kinase, domain 1"/>
    <property type="match status" value="1"/>
</dbReference>
<dbReference type="PANTHER" id="PTHR44329:SF214">
    <property type="entry name" value="PROTEIN KINASE DOMAIN-CONTAINING PROTEIN"/>
    <property type="match status" value="1"/>
</dbReference>
<dbReference type="InterPro" id="IPR017441">
    <property type="entry name" value="Protein_kinase_ATP_BS"/>
</dbReference>
<keyword evidence="5" id="KW-0418">Kinase</keyword>
<reference evidence="5 6" key="1">
    <citation type="journal article" date="2018" name="Plant J.">
        <title>Genome sequences of Chlorella sorokiniana UTEX 1602 and Micractinium conductrix SAG 241.80: implications to maltose excretion by a green alga.</title>
        <authorList>
            <person name="Arriola M.B."/>
            <person name="Velmurugan N."/>
            <person name="Zhang Y."/>
            <person name="Plunkett M.H."/>
            <person name="Hondzo H."/>
            <person name="Barney B.M."/>
        </authorList>
    </citation>
    <scope>NUCLEOTIDE SEQUENCE [LARGE SCALE GENOMIC DNA]</scope>
    <source>
        <strain evidence="6">UTEX 1602</strain>
    </source>
</reference>
<dbReference type="SMART" id="SM00065">
    <property type="entry name" value="GAF"/>
    <property type="match status" value="1"/>
</dbReference>
<evidence type="ECO:0000256" key="1">
    <source>
        <dbReference type="ARBA" id="ARBA00023170"/>
    </source>
</evidence>
<dbReference type="Proteomes" id="UP000239899">
    <property type="component" value="Unassembled WGS sequence"/>
</dbReference>
<dbReference type="STRING" id="3076.A0A2P6TVB2"/>
<feature type="region of interest" description="Disordered" evidence="3">
    <location>
        <begin position="912"/>
        <end position="935"/>
    </location>
</feature>
<feature type="region of interest" description="Disordered" evidence="3">
    <location>
        <begin position="1158"/>
        <end position="1202"/>
    </location>
</feature>
<dbReference type="PROSITE" id="PS00109">
    <property type="entry name" value="PROTEIN_KINASE_TYR"/>
    <property type="match status" value="1"/>
</dbReference>
<sequence length="1362" mass="142186">MGCAQSVHDTEAAARQPSARSSAPAAPPHKLTAQQLGDQLYEKALAAVYANKALPPGGPPSAELEGRRIQALHALHALEPSELDARLNTIVELIQSTFQVDYAALSLIDADYQIFKVKAGWPLDATDRQTAFGSWALASEHAKMLVVEDTLADARFKRNPLVTSPRTALRFYAGAPLMSSDRSGAYGMLLIGDRAPRRFAVEQLAILSNFAELCARKLESAAPGRLLELRAKAAAAQAGAAPKLERDLSAFSEAVIMVDCETDAWLLRWGDTQFEALADVTVSSAMGKDLWSLFRVAGADHEEAMIEASAAIFCQKPFSLTVTRAGGGGPLPQERLVLQFRPAALGLRGSGIPEIAIPAHVASIAAEGGACEALAVDLRHCWFATLSKEASPAAAGGGTAPAGGTGMRRNKPAVPAELAPVSPRAGGSFSVLRSGHSFARGGGSPHLTRSLSFTIDDKRSWEQVFKDAKLGPLLGSGSYGRVYRGQWRGTEVAVKVMDYYAPADGSAFELTAEKHSALLEALVGRNFAHHPNLVQTYSLGLRPLDSLDPSAPPDTPVRHTLWIVLQLCNCGALQEAILKGRFRDSPAPDSSPNMLSILQTAQEIAGGMSLLHDAGIIHGDLSANNVLLNAAANRRRFTAAVSDFGLARMCADHSGKHTETVGTVTHQPPELLREGLLTSAADVWAFGVLLWSMYTGEQPFSGQHPVAIITQVSALPRCPLELPADAPAGFRELFERCTSYEREARPTFHEILDALAPMVEAAEAEAPPSPQRGRLARSRNDALASQPSLPLRAGSLPLPAAVLEGSPVADVLASAAADEPAAAGRPPPARLGERPLRRALAKCRARPDSPYEPLERAIQVINRVIALGEKAKWGSGEQGPQDGSSSSGSGSNPGQERWVQFAAVYNSSLGVGSSNDGSGTSTRSSGGSSSDSSGRQLRDYLALPIEQYSLLDPKWISREEGSLFRFSVPLQDLVGVDLQPEIYFSVLAEPEEARVTLSGARAALGSPEIDAAFRLNVTAVVSQRQRRRLPAMPDHLPGRPVMRLRRWAAAARGRAWPPPEGASGAAAAAAAAAAAGAAAAAEQQGNSNGSASSSEAGPEAAQAAAAADDDSSAVPFPGQHVYISHDENDSDEYDEADGELAAADLAAADLGEMSASWYGSSNGSGSSSGTNGSSGSSSGSGSGSSSGANGSSGSGSGSGTAVLSTQQTAVDAAGQQVQVQAGGQAGPRALLHCRTRVTMAVRVPGPLKVVPNALLGYAGSLLLRTILSATLPNFLALLAADYRRWAGIAGTGDSSARQLDAPVGELFSDAAAAVQEGRQRRQHQPAGDDEKAGQAQSEELLPTQGGPAAAAEGGEERAQPLS</sequence>
<keyword evidence="6" id="KW-1185">Reference proteome</keyword>
<feature type="region of interest" description="Disordered" evidence="3">
    <location>
        <begin position="762"/>
        <end position="790"/>
    </location>
</feature>
<dbReference type="EMBL" id="LHPG02000006">
    <property type="protein sequence ID" value="PRW58005.1"/>
    <property type="molecule type" value="Genomic_DNA"/>
</dbReference>
<evidence type="ECO:0000259" key="4">
    <source>
        <dbReference type="PROSITE" id="PS50011"/>
    </source>
</evidence>
<dbReference type="SUPFAM" id="SSF56112">
    <property type="entry name" value="Protein kinase-like (PK-like)"/>
    <property type="match status" value="1"/>
</dbReference>
<dbReference type="Gene3D" id="1.10.510.10">
    <property type="entry name" value="Transferase(Phosphotransferase) domain 1"/>
    <property type="match status" value="1"/>
</dbReference>
<feature type="region of interest" description="Disordered" evidence="3">
    <location>
        <begin position="1313"/>
        <end position="1362"/>
    </location>
</feature>
<comment type="caution">
    <text evidence="5">The sequence shown here is derived from an EMBL/GenBank/DDBJ whole genome shotgun (WGS) entry which is preliminary data.</text>
</comment>
<dbReference type="Pfam" id="PF07714">
    <property type="entry name" value="PK_Tyr_Ser-Thr"/>
    <property type="match status" value="1"/>
</dbReference>
<dbReference type="InterPro" id="IPR000719">
    <property type="entry name" value="Prot_kinase_dom"/>
</dbReference>
<dbReference type="InterPro" id="IPR001245">
    <property type="entry name" value="Ser-Thr/Tyr_kinase_cat_dom"/>
</dbReference>
<evidence type="ECO:0000313" key="6">
    <source>
        <dbReference type="Proteomes" id="UP000239899"/>
    </source>
</evidence>
<keyword evidence="2" id="KW-0547">Nucleotide-binding</keyword>
<feature type="compositionally biased region" description="Low complexity" evidence="3">
    <location>
        <begin position="1159"/>
        <end position="1177"/>
    </location>
</feature>
<organism evidence="5 6">
    <name type="scientific">Chlorella sorokiniana</name>
    <name type="common">Freshwater green alga</name>
    <dbReference type="NCBI Taxonomy" id="3076"/>
    <lineage>
        <taxon>Eukaryota</taxon>
        <taxon>Viridiplantae</taxon>
        <taxon>Chlorophyta</taxon>
        <taxon>core chlorophytes</taxon>
        <taxon>Trebouxiophyceae</taxon>
        <taxon>Chlorellales</taxon>
        <taxon>Chlorellaceae</taxon>
        <taxon>Chlorella clade</taxon>
        <taxon>Chlorella</taxon>
    </lineage>
</organism>
<gene>
    <name evidence="5" type="ORF">C2E21_3702</name>
</gene>
<dbReference type="GO" id="GO:0004674">
    <property type="term" value="F:protein serine/threonine kinase activity"/>
    <property type="evidence" value="ECO:0007669"/>
    <property type="project" value="TreeGrafter"/>
</dbReference>
<evidence type="ECO:0000256" key="3">
    <source>
        <dbReference type="SAM" id="MobiDB-lite"/>
    </source>
</evidence>
<accession>A0A2P6TVB2</accession>
<feature type="compositionally biased region" description="Gly residues" evidence="3">
    <location>
        <begin position="1178"/>
        <end position="1198"/>
    </location>
</feature>
<feature type="region of interest" description="Disordered" evidence="3">
    <location>
        <begin position="392"/>
        <end position="411"/>
    </location>
</feature>
<feature type="compositionally biased region" description="Low complexity" evidence="3">
    <location>
        <begin position="13"/>
        <end position="24"/>
    </location>
</feature>
<evidence type="ECO:0000313" key="5">
    <source>
        <dbReference type="EMBL" id="PRW58005.1"/>
    </source>
</evidence>
<keyword evidence="2" id="KW-0067">ATP-binding</keyword>
<proteinExistence type="predicted"/>
<dbReference type="Pfam" id="PF01590">
    <property type="entry name" value="GAF"/>
    <property type="match status" value="1"/>
</dbReference>
<dbReference type="InterPro" id="IPR018971">
    <property type="entry name" value="DUF1997"/>
</dbReference>
<keyword evidence="1" id="KW-0675">Receptor</keyword>
<dbReference type="InterPro" id="IPR029016">
    <property type="entry name" value="GAF-like_dom_sf"/>
</dbReference>
<feature type="compositionally biased region" description="Gly residues" evidence="3">
    <location>
        <begin position="395"/>
        <end position="406"/>
    </location>
</feature>
<dbReference type="PANTHER" id="PTHR44329">
    <property type="entry name" value="SERINE/THREONINE-PROTEIN KINASE TNNI3K-RELATED"/>
    <property type="match status" value="1"/>
</dbReference>
<feature type="region of interest" description="Disordered" evidence="3">
    <location>
        <begin position="1"/>
        <end position="30"/>
    </location>
</feature>
<dbReference type="InterPro" id="IPR011009">
    <property type="entry name" value="Kinase-like_dom_sf"/>
</dbReference>
<dbReference type="Pfam" id="PF09366">
    <property type="entry name" value="DUF1997"/>
    <property type="match status" value="1"/>
</dbReference>
<protein>
    <submittedName>
        <fullName evidence="5">Kinase</fullName>
    </submittedName>
</protein>
<feature type="compositionally biased region" description="Low complexity" evidence="3">
    <location>
        <begin position="874"/>
        <end position="894"/>
    </location>
</feature>
<feature type="domain" description="Protein kinase" evidence="4">
    <location>
        <begin position="468"/>
        <end position="759"/>
    </location>
</feature>
<feature type="compositionally biased region" description="Low complexity" evidence="3">
    <location>
        <begin position="1084"/>
        <end position="1106"/>
    </location>
</feature>
<evidence type="ECO:0000256" key="2">
    <source>
        <dbReference type="PROSITE-ProRule" id="PRU10141"/>
    </source>
</evidence>
<dbReference type="SUPFAM" id="SSF55781">
    <property type="entry name" value="GAF domain-like"/>
    <property type="match status" value="1"/>
</dbReference>
<name>A0A2P6TVB2_CHLSO</name>
<keyword evidence="5" id="KW-0808">Transferase</keyword>
<dbReference type="PROSITE" id="PS00107">
    <property type="entry name" value="PROTEIN_KINASE_ATP"/>
    <property type="match status" value="1"/>
</dbReference>
<dbReference type="PROSITE" id="PS50011">
    <property type="entry name" value="PROTEIN_KINASE_DOM"/>
    <property type="match status" value="1"/>
</dbReference>
<feature type="region of interest" description="Disordered" evidence="3">
    <location>
        <begin position="872"/>
        <end position="894"/>
    </location>
</feature>
<dbReference type="InterPro" id="IPR051681">
    <property type="entry name" value="Ser/Thr_Kinases-Pseudokinases"/>
</dbReference>
<feature type="region of interest" description="Disordered" evidence="3">
    <location>
        <begin position="1084"/>
        <end position="1135"/>
    </location>
</feature>
<feature type="binding site" evidence="2">
    <location>
        <position position="495"/>
    </location>
    <ligand>
        <name>ATP</name>
        <dbReference type="ChEBI" id="CHEBI:30616"/>
    </ligand>
</feature>